<keyword evidence="9 11" id="KW-0472">Membrane</keyword>
<evidence type="ECO:0000256" key="4">
    <source>
        <dbReference type="ARBA" id="ARBA00013533"/>
    </source>
</evidence>
<dbReference type="PANTHER" id="PTHR47549">
    <property type="entry name" value="GOLGI APPARATUS MEMBRANE PROTEIN TVP38-RELATED"/>
    <property type="match status" value="1"/>
</dbReference>
<comment type="function">
    <text evidence="1">Golgi membrane protein involved in vesicular trafficking and spindle migration.</text>
</comment>
<keyword evidence="7 11" id="KW-1133">Transmembrane helix</keyword>
<feature type="compositionally biased region" description="Polar residues" evidence="10">
    <location>
        <begin position="390"/>
        <end position="429"/>
    </location>
</feature>
<dbReference type="OrthoDB" id="166803at2759"/>
<keyword evidence="8" id="KW-0333">Golgi apparatus</keyword>
<organism evidence="13 14">
    <name type="scientific">Pyrrhoderma noxium</name>
    <dbReference type="NCBI Taxonomy" id="2282107"/>
    <lineage>
        <taxon>Eukaryota</taxon>
        <taxon>Fungi</taxon>
        <taxon>Dikarya</taxon>
        <taxon>Basidiomycota</taxon>
        <taxon>Agaricomycotina</taxon>
        <taxon>Agaricomycetes</taxon>
        <taxon>Hymenochaetales</taxon>
        <taxon>Hymenochaetaceae</taxon>
        <taxon>Pyrrhoderma</taxon>
    </lineage>
</organism>
<evidence type="ECO:0000256" key="11">
    <source>
        <dbReference type="SAM" id="Phobius"/>
    </source>
</evidence>
<evidence type="ECO:0000313" key="14">
    <source>
        <dbReference type="Proteomes" id="UP000217199"/>
    </source>
</evidence>
<evidence type="ECO:0000256" key="5">
    <source>
        <dbReference type="ARBA" id="ARBA00020673"/>
    </source>
</evidence>
<keyword evidence="6 11" id="KW-0812">Transmembrane</keyword>
<feature type="transmembrane region" description="Helical" evidence="11">
    <location>
        <begin position="233"/>
        <end position="254"/>
    </location>
</feature>
<reference evidence="13 14" key="1">
    <citation type="journal article" date="2017" name="Mol. Ecol.">
        <title>Comparative and population genomic landscape of Phellinus noxius: A hypervariable fungus causing root rot in trees.</title>
        <authorList>
            <person name="Chung C.L."/>
            <person name="Lee T.J."/>
            <person name="Akiba M."/>
            <person name="Lee H.H."/>
            <person name="Kuo T.H."/>
            <person name="Liu D."/>
            <person name="Ke H.M."/>
            <person name="Yokoi T."/>
            <person name="Roa M.B."/>
            <person name="Lu M.J."/>
            <person name="Chang Y.Y."/>
            <person name="Ann P.J."/>
            <person name="Tsai J.N."/>
            <person name="Chen C.Y."/>
            <person name="Tzean S.S."/>
            <person name="Ota Y."/>
            <person name="Hattori T."/>
            <person name="Sahashi N."/>
            <person name="Liou R.F."/>
            <person name="Kikuchi T."/>
            <person name="Tsai I.J."/>
        </authorList>
    </citation>
    <scope>NUCLEOTIDE SEQUENCE [LARGE SCALE GENOMIC DNA]</scope>
    <source>
        <strain evidence="13 14">FFPRI411160</strain>
    </source>
</reference>
<dbReference type="InterPro" id="IPR032816">
    <property type="entry name" value="VTT_dom"/>
</dbReference>
<feature type="compositionally biased region" description="Polar residues" evidence="10">
    <location>
        <begin position="596"/>
        <end position="616"/>
    </location>
</feature>
<feature type="transmembrane region" description="Helical" evidence="11">
    <location>
        <begin position="133"/>
        <end position="150"/>
    </location>
</feature>
<dbReference type="GO" id="GO:0000139">
    <property type="term" value="C:Golgi membrane"/>
    <property type="evidence" value="ECO:0007669"/>
    <property type="project" value="UniProtKB-SubCell"/>
</dbReference>
<evidence type="ECO:0000256" key="6">
    <source>
        <dbReference type="ARBA" id="ARBA00022692"/>
    </source>
</evidence>
<evidence type="ECO:0000256" key="2">
    <source>
        <dbReference type="ARBA" id="ARBA00004653"/>
    </source>
</evidence>
<evidence type="ECO:0000259" key="12">
    <source>
        <dbReference type="Pfam" id="PF09335"/>
    </source>
</evidence>
<feature type="transmembrane region" description="Helical" evidence="11">
    <location>
        <begin position="283"/>
        <end position="304"/>
    </location>
</feature>
<feature type="compositionally biased region" description="Pro residues" evidence="10">
    <location>
        <begin position="484"/>
        <end position="497"/>
    </location>
</feature>
<feature type="region of interest" description="Disordered" evidence="10">
    <location>
        <begin position="369"/>
        <end position="429"/>
    </location>
</feature>
<dbReference type="AlphaFoldDB" id="A0A286UAX4"/>
<evidence type="ECO:0000256" key="8">
    <source>
        <dbReference type="ARBA" id="ARBA00023034"/>
    </source>
</evidence>
<evidence type="ECO:0000256" key="3">
    <source>
        <dbReference type="ARBA" id="ARBA00008640"/>
    </source>
</evidence>
<evidence type="ECO:0000313" key="13">
    <source>
        <dbReference type="EMBL" id="PAV16720.1"/>
    </source>
</evidence>
<evidence type="ECO:0000256" key="1">
    <source>
        <dbReference type="ARBA" id="ARBA00002978"/>
    </source>
</evidence>
<comment type="caution">
    <text evidence="13">The sequence shown here is derived from an EMBL/GenBank/DDBJ whole genome shotgun (WGS) entry which is preliminary data.</text>
</comment>
<evidence type="ECO:0000256" key="9">
    <source>
        <dbReference type="ARBA" id="ARBA00023136"/>
    </source>
</evidence>
<gene>
    <name evidence="13" type="ORF">PNOK_0834000</name>
</gene>
<name>A0A286UAX4_9AGAM</name>
<feature type="domain" description="VTT" evidence="12">
    <location>
        <begin position="153"/>
        <end position="266"/>
    </location>
</feature>
<dbReference type="InterPro" id="IPR051076">
    <property type="entry name" value="Golgi_membrane_TVP38/TMEM64"/>
</dbReference>
<feature type="compositionally biased region" description="Polar residues" evidence="10">
    <location>
        <begin position="571"/>
        <end position="586"/>
    </location>
</feature>
<evidence type="ECO:0000256" key="7">
    <source>
        <dbReference type="ARBA" id="ARBA00022989"/>
    </source>
</evidence>
<dbReference type="InParanoid" id="A0A286UAX4"/>
<comment type="similarity">
    <text evidence="3">Belongs to the TVP38/TMEM64 family.</text>
</comment>
<protein>
    <recommendedName>
        <fullName evidence="4">Golgi apparatus membrane protein TVP38</fullName>
    </recommendedName>
    <alternativeName>
        <fullName evidence="5">Golgi apparatus membrane protein tvp38</fullName>
    </alternativeName>
</protein>
<dbReference type="STRING" id="2282107.A0A286UAX4"/>
<feature type="region of interest" description="Disordered" evidence="10">
    <location>
        <begin position="566"/>
        <end position="629"/>
    </location>
</feature>
<feature type="transmembrane region" description="Helical" evidence="11">
    <location>
        <begin position="93"/>
        <end position="113"/>
    </location>
</feature>
<proteinExistence type="inferred from homology"/>
<dbReference type="PANTHER" id="PTHR47549:SF2">
    <property type="entry name" value="GOLGI APPARATUS MEMBRANE PROTEIN TVP38"/>
    <property type="match status" value="1"/>
</dbReference>
<accession>A0A286UAX4</accession>
<dbReference type="EMBL" id="NBII01000008">
    <property type="protein sequence ID" value="PAV16720.1"/>
    <property type="molecule type" value="Genomic_DNA"/>
</dbReference>
<dbReference type="Pfam" id="PF09335">
    <property type="entry name" value="VTT_dom"/>
    <property type="match status" value="1"/>
</dbReference>
<comment type="subcellular location">
    <subcellularLocation>
        <location evidence="2">Golgi apparatus membrane</location>
        <topology evidence="2">Multi-pass membrane protein</topology>
    </subcellularLocation>
</comment>
<sequence length="629" mass="69553">MNHRATPELYSGGYSTSSELPYYPPRHNGSNPSFYRSQNDLSMNSKNGNVSVNERLVSRTPSPTPSEAALLSRKGVLDTEKLLKWRFWIRKEWIWYYVIVIILLALVILISVYDRQIVHALQPTAEKIRDLQFGWVIPIAIFFIISFPPLFGHEILAILCGVVWGLWVGFAITAAGTFLGEIGNFYAFRYCCRARGEKLEKTDLQYGCLARIVRDGGFKVALVARYSAIPGHFTTAVFSACGMGIFVFALAAFLSLPKQFVTVYIGVIIEQSGTGTESTKDEIISKVVLGVTVIITIWAMYYIYNKMDQVKSDVVYRRRKNRQAKYDREANMGQSSISVFNPSESESNLPLNPGENSAFQRWDRHGIAAGISGDPSLPAPKAKRAEAGGYNTSSGNVSQLESVVDLQTGSTSTRRSPTHAGSNGQENMSSVDWAAQSNGTYRLQSWQPHTPLSESIVKSSQIPLKSIQINQTGSMSQQLTTETPLPPPLDPPPPSPKTPVYGHPYQQPQSHYALHTTSQQVASPTYQDQFHAYSPTSYSDPYAQTPQQSSAYPMQYMTTHHIPRNQPLIFQPSTGPSPLPHNSSQYPAPDHVLGASGSTAYYTPSHSHAPTENDQLPSPAFPTPGTYKP</sequence>
<feature type="transmembrane region" description="Helical" evidence="11">
    <location>
        <begin position="156"/>
        <end position="179"/>
    </location>
</feature>
<feature type="region of interest" description="Disordered" evidence="10">
    <location>
        <begin position="335"/>
        <end position="357"/>
    </location>
</feature>
<keyword evidence="14" id="KW-1185">Reference proteome</keyword>
<dbReference type="Proteomes" id="UP000217199">
    <property type="component" value="Unassembled WGS sequence"/>
</dbReference>
<evidence type="ECO:0000256" key="10">
    <source>
        <dbReference type="SAM" id="MobiDB-lite"/>
    </source>
</evidence>
<feature type="region of interest" description="Disordered" evidence="10">
    <location>
        <begin position="473"/>
        <end position="507"/>
    </location>
</feature>